<evidence type="ECO:0000256" key="8">
    <source>
        <dbReference type="ARBA" id="ARBA00023239"/>
    </source>
</evidence>
<keyword evidence="6 12" id="KW-0732">Signal</keyword>
<dbReference type="GO" id="GO:0005576">
    <property type="term" value="C:extracellular region"/>
    <property type="evidence" value="ECO:0007669"/>
    <property type="project" value="UniProtKB-SubCell"/>
</dbReference>
<evidence type="ECO:0000256" key="9">
    <source>
        <dbReference type="ARBA" id="ARBA00023277"/>
    </source>
</evidence>
<feature type="domain" description="Rhamnogalacturonase B N-terminal" evidence="13">
    <location>
        <begin position="21"/>
        <end position="277"/>
    </location>
</feature>
<evidence type="ECO:0000256" key="12">
    <source>
        <dbReference type="SAM" id="SignalP"/>
    </source>
</evidence>
<comment type="subcellular location">
    <subcellularLocation>
        <location evidence="2">Secreted</location>
    </subcellularLocation>
</comment>
<evidence type="ECO:0000256" key="5">
    <source>
        <dbReference type="ARBA" id="ARBA00022525"/>
    </source>
</evidence>
<dbReference type="InterPro" id="IPR016590">
    <property type="entry name" value="Rhamnogalacturonase_B"/>
</dbReference>
<dbReference type="SUPFAM" id="SSF74650">
    <property type="entry name" value="Galactose mutarotase-like"/>
    <property type="match status" value="1"/>
</dbReference>
<keyword evidence="11" id="KW-0624">Polysaccharide degradation</keyword>
<evidence type="ECO:0000313" key="17">
    <source>
        <dbReference type="Proteomes" id="UP000325780"/>
    </source>
</evidence>
<dbReference type="EC" id="4.2.2.23" evidence="4"/>
<dbReference type="GO" id="GO:0030246">
    <property type="term" value="F:carbohydrate binding"/>
    <property type="evidence" value="ECO:0007669"/>
    <property type="project" value="InterPro"/>
</dbReference>
<keyword evidence="17" id="KW-1185">Reference proteome</keyword>
<comment type="catalytic activity">
    <reaction evidence="1">
        <text>Endotype eliminative cleavage of L-alpha-rhamnopyranosyl-(1-&gt;4)-alpha-D-galactopyranosyluronic acid bonds of rhamnogalacturonan I domains in ramified hairy regions of pectin leaving L-rhamnopyranose at the reducing end and 4-deoxy-4,5-unsaturated D-galactopyranosyluronic acid at the non-reducing end.</text>
        <dbReference type="EC" id="4.2.2.23"/>
    </reaction>
</comment>
<evidence type="ECO:0000259" key="14">
    <source>
        <dbReference type="Pfam" id="PF14683"/>
    </source>
</evidence>
<dbReference type="Gene3D" id="2.60.40.1120">
    <property type="entry name" value="Carboxypeptidase-like, regulatory domain"/>
    <property type="match status" value="1"/>
</dbReference>
<dbReference type="PANTHER" id="PTHR36574:SF1">
    <property type="entry name" value="RHAMNOGALACTURONATE LYASE-RELATED"/>
    <property type="match status" value="1"/>
</dbReference>
<feature type="domain" description="Rhamnogalacturonan lyase" evidence="14">
    <location>
        <begin position="373"/>
        <end position="544"/>
    </location>
</feature>
<evidence type="ECO:0000259" key="15">
    <source>
        <dbReference type="Pfam" id="PF14686"/>
    </source>
</evidence>
<evidence type="ECO:0000256" key="7">
    <source>
        <dbReference type="ARBA" id="ARBA00023157"/>
    </source>
</evidence>
<evidence type="ECO:0000256" key="6">
    <source>
        <dbReference type="ARBA" id="ARBA00022729"/>
    </source>
</evidence>
<dbReference type="InterPro" id="IPR015364">
    <property type="entry name" value="RhgB_N"/>
</dbReference>
<evidence type="ECO:0000256" key="11">
    <source>
        <dbReference type="ARBA" id="ARBA00023326"/>
    </source>
</evidence>
<evidence type="ECO:0000256" key="3">
    <source>
        <dbReference type="ARBA" id="ARBA00010418"/>
    </source>
</evidence>
<dbReference type="InterPro" id="IPR029411">
    <property type="entry name" value="RG-lyase_III"/>
</dbReference>
<dbReference type="Pfam" id="PF14683">
    <property type="entry name" value="CBM-like"/>
    <property type="match status" value="1"/>
</dbReference>
<dbReference type="CDD" id="cd10316">
    <property type="entry name" value="RGL4_M"/>
    <property type="match status" value="1"/>
</dbReference>
<keyword evidence="7" id="KW-1015">Disulfide bond</keyword>
<dbReference type="Gene3D" id="2.60.120.260">
    <property type="entry name" value="Galactose-binding domain-like"/>
    <property type="match status" value="1"/>
</dbReference>
<keyword evidence="8" id="KW-0456">Lyase</keyword>
<dbReference type="Pfam" id="PF09284">
    <property type="entry name" value="RhgB_N"/>
    <property type="match status" value="1"/>
</dbReference>
<dbReference type="InterPro" id="IPR014718">
    <property type="entry name" value="GH-type_carb-bd"/>
</dbReference>
<dbReference type="SUPFAM" id="SSF49452">
    <property type="entry name" value="Starch-binding domain-like"/>
    <property type="match status" value="1"/>
</dbReference>
<keyword evidence="10" id="KW-0961">Cell wall biogenesis/degradation</keyword>
<evidence type="ECO:0000256" key="1">
    <source>
        <dbReference type="ARBA" id="ARBA00001324"/>
    </source>
</evidence>
<organism evidence="16 17">
    <name type="scientific">Aspergillus avenaceus</name>
    <dbReference type="NCBI Taxonomy" id="36643"/>
    <lineage>
        <taxon>Eukaryota</taxon>
        <taxon>Fungi</taxon>
        <taxon>Dikarya</taxon>
        <taxon>Ascomycota</taxon>
        <taxon>Pezizomycotina</taxon>
        <taxon>Eurotiomycetes</taxon>
        <taxon>Eurotiomycetidae</taxon>
        <taxon>Eurotiales</taxon>
        <taxon>Aspergillaceae</taxon>
        <taxon>Aspergillus</taxon>
        <taxon>Aspergillus subgen. Circumdati</taxon>
    </lineage>
</organism>
<comment type="similarity">
    <text evidence="3">Belongs to the polysaccharide lyase 4 family.</text>
</comment>
<evidence type="ECO:0000256" key="2">
    <source>
        <dbReference type="ARBA" id="ARBA00004613"/>
    </source>
</evidence>
<dbReference type="GO" id="GO:0071555">
    <property type="term" value="P:cell wall organization"/>
    <property type="evidence" value="ECO:0007669"/>
    <property type="project" value="UniProtKB-KW"/>
</dbReference>
<dbReference type="Pfam" id="PF14686">
    <property type="entry name" value="fn3_3"/>
    <property type="match status" value="1"/>
</dbReference>
<evidence type="ECO:0000313" key="16">
    <source>
        <dbReference type="EMBL" id="KAE8150653.1"/>
    </source>
</evidence>
<reference evidence="16 17" key="1">
    <citation type="submission" date="2019-04" db="EMBL/GenBank/DDBJ databases">
        <title>Friends and foes A comparative genomics study of 23 Aspergillus species from section Flavi.</title>
        <authorList>
            <consortium name="DOE Joint Genome Institute"/>
            <person name="Kjaerbolling I."/>
            <person name="Vesth T."/>
            <person name="Frisvad J.C."/>
            <person name="Nybo J.L."/>
            <person name="Theobald S."/>
            <person name="Kildgaard S."/>
            <person name="Isbrandt T."/>
            <person name="Kuo A."/>
            <person name="Sato A."/>
            <person name="Lyhne E.K."/>
            <person name="Kogle M.E."/>
            <person name="Wiebenga A."/>
            <person name="Kun R.S."/>
            <person name="Lubbers R.J."/>
            <person name="Makela M.R."/>
            <person name="Barry K."/>
            <person name="Chovatia M."/>
            <person name="Clum A."/>
            <person name="Daum C."/>
            <person name="Haridas S."/>
            <person name="He G."/>
            <person name="LaButti K."/>
            <person name="Lipzen A."/>
            <person name="Mondo S."/>
            <person name="Riley R."/>
            <person name="Salamov A."/>
            <person name="Simmons B.A."/>
            <person name="Magnuson J.K."/>
            <person name="Henrissat B."/>
            <person name="Mortensen U.H."/>
            <person name="Larsen T.O."/>
            <person name="Devries R.P."/>
            <person name="Grigoriev I.V."/>
            <person name="Machida M."/>
            <person name="Baker S.E."/>
            <person name="Andersen M.R."/>
        </authorList>
    </citation>
    <scope>NUCLEOTIDE SEQUENCE [LARGE SCALE GENOMIC DNA]</scope>
    <source>
        <strain evidence="16 17">IBT 18842</strain>
    </source>
</reference>
<dbReference type="PANTHER" id="PTHR36574">
    <property type="entry name" value="RHAMNOGALACTURONATE LYASE-RELATED"/>
    <property type="match status" value="1"/>
</dbReference>
<dbReference type="OrthoDB" id="114708at2759"/>
<sequence length="546" mass="59692">MKVLSLLLAFVTFPLAAYAAFGYTDNGSEYVIDSGASLVIKVSKTNGDISSMVYNGVEYQGYSGRNTQVEAGLGSSTVTIEQFSSPAPIIKVAVVYKSLKHYIVVRSGNDNVYLFTNKGDDSVAASRYIVRLKGGIFSHEETESDYIDSSETVEAHDILINSDGYTKSKHYQGSNYGRVIDFDYVGRSTDSVGVWLIRSNHEKASGGPFFRSLVCDAGPETESLYEIYFYSMGHTDPQRFGLQGPTVLSFTGGEAPNSALFAQNADWSWIDTLGIDGWTTWADRGWISGVGISGMKLGYEYTVGLSNTDAQYWTKVSSGAAWMIKHVLPGTYTLTVYKKELEVFTSEVTISAGKGSAMHTITLNDDPADVNAIWRIGDWDGTPAGFLNFDAEPMLPTYMHPSDGRLSPWKSGNFIVGTSDNNTFPGYMWTDVNNGHLVYFKLSKEQYTSAHTIRVGLTEAYINGRPQITVNEWTSKLQTASSQGGTRSLTVGTYRGNNVVFSFDVPASAWVQSTSEWQVLKINVVSGSTGSGYLSPAISFDCVDMI</sequence>
<feature type="chain" id="PRO_5025052636" description="rhamnogalacturonan endolyase" evidence="12">
    <location>
        <begin position="20"/>
        <end position="546"/>
    </location>
</feature>
<evidence type="ECO:0000256" key="4">
    <source>
        <dbReference type="ARBA" id="ARBA00012437"/>
    </source>
</evidence>
<accession>A0A5N6TW91</accession>
<keyword evidence="5" id="KW-0964">Secreted</keyword>
<dbReference type="CDD" id="cd10317">
    <property type="entry name" value="RGL4_C"/>
    <property type="match status" value="1"/>
</dbReference>
<protein>
    <recommendedName>
        <fullName evidence="4">rhamnogalacturonan endolyase</fullName>
        <ecNumber evidence="4">4.2.2.23</ecNumber>
    </recommendedName>
</protein>
<evidence type="ECO:0000256" key="10">
    <source>
        <dbReference type="ARBA" id="ARBA00023316"/>
    </source>
</evidence>
<feature type="signal peptide" evidence="12">
    <location>
        <begin position="1"/>
        <end position="19"/>
    </location>
</feature>
<dbReference type="Gene3D" id="2.70.98.10">
    <property type="match status" value="1"/>
</dbReference>
<dbReference type="GO" id="GO:0102210">
    <property type="term" value="F:rhamnogalacturonan endolyase activity"/>
    <property type="evidence" value="ECO:0007669"/>
    <property type="project" value="UniProtKB-EC"/>
</dbReference>
<dbReference type="InterPro" id="IPR013784">
    <property type="entry name" value="Carb-bd-like_fold"/>
</dbReference>
<dbReference type="InterPro" id="IPR011013">
    <property type="entry name" value="Gal_mutarotase_sf_dom"/>
</dbReference>
<dbReference type="AlphaFoldDB" id="A0A5N6TW91"/>
<dbReference type="SUPFAM" id="SSF49785">
    <property type="entry name" value="Galactose-binding domain-like"/>
    <property type="match status" value="1"/>
</dbReference>
<dbReference type="InterPro" id="IPR029413">
    <property type="entry name" value="RG-lyase_II"/>
</dbReference>
<dbReference type="EMBL" id="ML742089">
    <property type="protein sequence ID" value="KAE8150653.1"/>
    <property type="molecule type" value="Genomic_DNA"/>
</dbReference>
<gene>
    <name evidence="16" type="ORF">BDV25DRAFT_139651</name>
</gene>
<feature type="domain" description="Rhamnogalacturonan lyase" evidence="15">
    <location>
        <begin position="297"/>
        <end position="354"/>
    </location>
</feature>
<evidence type="ECO:0000259" key="13">
    <source>
        <dbReference type="Pfam" id="PF09284"/>
    </source>
</evidence>
<dbReference type="Proteomes" id="UP000325780">
    <property type="component" value="Unassembled WGS sequence"/>
</dbReference>
<dbReference type="GO" id="GO:0045490">
    <property type="term" value="P:pectin catabolic process"/>
    <property type="evidence" value="ECO:0007669"/>
    <property type="project" value="TreeGrafter"/>
</dbReference>
<proteinExistence type="inferred from homology"/>
<dbReference type="InterPro" id="IPR008979">
    <property type="entry name" value="Galactose-bd-like_sf"/>
</dbReference>
<name>A0A5N6TW91_ASPAV</name>
<keyword evidence="9" id="KW-0119">Carbohydrate metabolism</keyword>